<dbReference type="Pfam" id="PF01846">
    <property type="entry name" value="FF"/>
    <property type="match status" value="6"/>
</dbReference>
<dbReference type="SUPFAM" id="SSF51045">
    <property type="entry name" value="WW domain"/>
    <property type="match status" value="3"/>
</dbReference>
<feature type="compositionally biased region" description="Pro residues" evidence="2">
    <location>
        <begin position="190"/>
        <end position="227"/>
    </location>
</feature>
<dbReference type="InterPro" id="IPR036517">
    <property type="entry name" value="FF_domain_sf"/>
</dbReference>
<feature type="compositionally biased region" description="Gly residues" evidence="2">
    <location>
        <begin position="136"/>
        <end position="145"/>
    </location>
</feature>
<feature type="region of interest" description="Disordered" evidence="2">
    <location>
        <begin position="291"/>
        <end position="373"/>
    </location>
</feature>
<dbReference type="Gene3D" id="1.10.10.440">
    <property type="entry name" value="FF domain"/>
    <property type="match status" value="6"/>
</dbReference>
<dbReference type="CDD" id="cd00201">
    <property type="entry name" value="WW"/>
    <property type="match status" value="3"/>
</dbReference>
<evidence type="ECO:0000259" key="4">
    <source>
        <dbReference type="PROSITE" id="PS51676"/>
    </source>
</evidence>
<feature type="domain" description="FF" evidence="4">
    <location>
        <begin position="1093"/>
        <end position="1158"/>
    </location>
</feature>
<dbReference type="InterPro" id="IPR001202">
    <property type="entry name" value="WW_dom"/>
</dbReference>
<evidence type="ECO:0000313" key="5">
    <source>
        <dbReference type="EMBL" id="CAI9726453.1"/>
    </source>
</evidence>
<dbReference type="PROSITE" id="PS51676">
    <property type="entry name" value="FF"/>
    <property type="match status" value="5"/>
</dbReference>
<dbReference type="Gene3D" id="2.20.70.10">
    <property type="match status" value="3"/>
</dbReference>
<feature type="compositionally biased region" description="Low complexity" evidence="2">
    <location>
        <begin position="295"/>
        <end position="360"/>
    </location>
</feature>
<dbReference type="FunFam" id="1.10.10.440:FF:000006">
    <property type="entry name" value="Transcription elongation regulator 1 (CA150)"/>
    <property type="match status" value="1"/>
</dbReference>
<dbReference type="GO" id="GO:0070063">
    <property type="term" value="F:RNA polymerase binding"/>
    <property type="evidence" value="ECO:0007669"/>
    <property type="project" value="InterPro"/>
</dbReference>
<dbReference type="AlphaFoldDB" id="A0AA36B1X6"/>
<dbReference type="FunFam" id="1.10.10.440:FF:000001">
    <property type="entry name" value="Transcription elongation regulator 1 like"/>
    <property type="match status" value="1"/>
</dbReference>
<keyword evidence="6" id="KW-1185">Reference proteome</keyword>
<gene>
    <name evidence="5" type="ORF">OCTVUL_1B004862</name>
</gene>
<dbReference type="InterPro" id="IPR057565">
    <property type="entry name" value="WW_TCRG1_3rd"/>
</dbReference>
<feature type="domain" description="WW" evidence="3">
    <location>
        <begin position="630"/>
        <end position="659"/>
    </location>
</feature>
<feature type="domain" description="WW" evidence="3">
    <location>
        <begin position="508"/>
        <end position="541"/>
    </location>
</feature>
<feature type="region of interest" description="Disordered" evidence="2">
    <location>
        <begin position="1159"/>
        <end position="1179"/>
    </location>
</feature>
<accession>A0AA36B1X6</accession>
<feature type="region of interest" description="Disordered" evidence="2">
    <location>
        <begin position="668"/>
        <end position="712"/>
    </location>
</feature>
<dbReference type="FunFam" id="1.10.10.440:FF:000005">
    <property type="entry name" value="Transcription elongation regulator 1 (CA150)"/>
    <property type="match status" value="1"/>
</dbReference>
<dbReference type="InterPro" id="IPR002713">
    <property type="entry name" value="FF_domain"/>
</dbReference>
<dbReference type="PROSITE" id="PS01159">
    <property type="entry name" value="WW_DOMAIN_1"/>
    <property type="match status" value="1"/>
</dbReference>
<feature type="compositionally biased region" description="Pro residues" evidence="2">
    <location>
        <begin position="55"/>
        <end position="134"/>
    </location>
</feature>
<feature type="domain" description="WW" evidence="3">
    <location>
        <begin position="251"/>
        <end position="278"/>
    </location>
</feature>
<feature type="region of interest" description="Disordered" evidence="2">
    <location>
        <begin position="573"/>
        <end position="630"/>
    </location>
</feature>
<feature type="domain" description="FF" evidence="4">
    <location>
        <begin position="1033"/>
        <end position="1091"/>
    </location>
</feature>
<feature type="compositionally biased region" description="Basic and acidic residues" evidence="2">
    <location>
        <begin position="929"/>
        <end position="958"/>
    </location>
</feature>
<dbReference type="FunFam" id="2.20.70.10:FF:000049">
    <property type="entry name" value="Transcription elongation regulator 1-like"/>
    <property type="match status" value="1"/>
</dbReference>
<feature type="compositionally biased region" description="Pro residues" evidence="2">
    <location>
        <begin position="146"/>
        <end position="183"/>
    </location>
</feature>
<dbReference type="Pfam" id="PF23517">
    <property type="entry name" value="WW_TCERG1"/>
    <property type="match status" value="1"/>
</dbReference>
<dbReference type="SUPFAM" id="SSF81698">
    <property type="entry name" value="FF domain"/>
    <property type="match status" value="5"/>
</dbReference>
<dbReference type="GO" id="GO:0003712">
    <property type="term" value="F:transcription coregulator activity"/>
    <property type="evidence" value="ECO:0007669"/>
    <property type="project" value="TreeGrafter"/>
</dbReference>
<dbReference type="SMART" id="SM00441">
    <property type="entry name" value="FF"/>
    <property type="match status" value="6"/>
</dbReference>
<feature type="compositionally biased region" description="Polar residues" evidence="2">
    <location>
        <begin position="228"/>
        <end position="242"/>
    </location>
</feature>
<evidence type="ECO:0000259" key="3">
    <source>
        <dbReference type="PROSITE" id="PS50020"/>
    </source>
</evidence>
<feature type="domain" description="FF" evidence="4">
    <location>
        <begin position="804"/>
        <end position="859"/>
    </location>
</feature>
<feature type="domain" description="FF" evidence="4">
    <location>
        <begin position="872"/>
        <end position="927"/>
    </location>
</feature>
<reference evidence="5" key="1">
    <citation type="submission" date="2023-08" db="EMBL/GenBank/DDBJ databases">
        <authorList>
            <person name="Alioto T."/>
            <person name="Alioto T."/>
            <person name="Gomez Garrido J."/>
        </authorList>
    </citation>
    <scope>NUCLEOTIDE SEQUENCE</scope>
</reference>
<dbReference type="FunFam" id="1.10.10.440:FF:000008">
    <property type="entry name" value="Transcription elongation regulator 1 (CA150)"/>
    <property type="match status" value="1"/>
</dbReference>
<dbReference type="SMART" id="SM00456">
    <property type="entry name" value="WW"/>
    <property type="match status" value="3"/>
</dbReference>
<dbReference type="InterPro" id="IPR036020">
    <property type="entry name" value="WW_dom_sf"/>
</dbReference>
<dbReference type="Proteomes" id="UP001162480">
    <property type="component" value="Chromosome 8"/>
</dbReference>
<evidence type="ECO:0000256" key="1">
    <source>
        <dbReference type="ARBA" id="ARBA00022737"/>
    </source>
</evidence>
<feature type="domain" description="FF" evidence="4">
    <location>
        <begin position="739"/>
        <end position="792"/>
    </location>
</feature>
<evidence type="ECO:0000313" key="6">
    <source>
        <dbReference type="Proteomes" id="UP001162480"/>
    </source>
</evidence>
<protein>
    <submittedName>
        <fullName evidence="5">Transcription elongation regulator 1-like</fullName>
    </submittedName>
</protein>
<proteinExistence type="predicted"/>
<dbReference type="PANTHER" id="PTHR15377:SF3">
    <property type="entry name" value="WW DOMAIN-CONTAINING PROTEIN"/>
    <property type="match status" value="1"/>
</dbReference>
<feature type="region of interest" description="Disordered" evidence="2">
    <location>
        <begin position="1"/>
        <end position="242"/>
    </location>
</feature>
<keyword evidence="1" id="KW-0677">Repeat</keyword>
<feature type="compositionally biased region" description="Basic and acidic residues" evidence="2">
    <location>
        <begin position="589"/>
        <end position="620"/>
    </location>
</feature>
<organism evidence="5 6">
    <name type="scientific">Octopus vulgaris</name>
    <name type="common">Common octopus</name>
    <dbReference type="NCBI Taxonomy" id="6645"/>
    <lineage>
        <taxon>Eukaryota</taxon>
        <taxon>Metazoa</taxon>
        <taxon>Spiralia</taxon>
        <taxon>Lophotrochozoa</taxon>
        <taxon>Mollusca</taxon>
        <taxon>Cephalopoda</taxon>
        <taxon>Coleoidea</taxon>
        <taxon>Octopodiformes</taxon>
        <taxon>Octopoda</taxon>
        <taxon>Incirrata</taxon>
        <taxon>Octopodidae</taxon>
        <taxon>Octopus</taxon>
    </lineage>
</organism>
<feature type="compositionally biased region" description="Basic and acidic residues" evidence="2">
    <location>
        <begin position="965"/>
        <end position="977"/>
    </location>
</feature>
<evidence type="ECO:0000256" key="2">
    <source>
        <dbReference type="SAM" id="MobiDB-lite"/>
    </source>
</evidence>
<dbReference type="PROSITE" id="PS50020">
    <property type="entry name" value="WW_DOMAIN_2"/>
    <property type="match status" value="3"/>
</dbReference>
<name>A0AA36B1X6_OCTVU</name>
<dbReference type="EMBL" id="OX597821">
    <property type="protein sequence ID" value="CAI9726453.1"/>
    <property type="molecule type" value="Genomic_DNA"/>
</dbReference>
<dbReference type="PRINTS" id="PR01217">
    <property type="entry name" value="PRICHEXTENSN"/>
</dbReference>
<feature type="compositionally biased region" description="Low complexity" evidence="2">
    <location>
        <begin position="1"/>
        <end position="17"/>
    </location>
</feature>
<dbReference type="InterPro" id="IPR045148">
    <property type="entry name" value="TCRG1-like"/>
</dbReference>
<dbReference type="PANTHER" id="PTHR15377">
    <property type="entry name" value="TRANSCRIPTION ELONGATION REGULATOR 1"/>
    <property type="match status" value="1"/>
</dbReference>
<dbReference type="Pfam" id="PF00397">
    <property type="entry name" value="WW"/>
    <property type="match status" value="2"/>
</dbReference>
<feature type="region of interest" description="Disordered" evidence="2">
    <location>
        <begin position="929"/>
        <end position="977"/>
    </location>
</feature>
<dbReference type="GO" id="GO:0005634">
    <property type="term" value="C:nucleus"/>
    <property type="evidence" value="ECO:0007669"/>
    <property type="project" value="TreeGrafter"/>
</dbReference>
<sequence>MAEDNTSSSASNVSNNQDSHKPDNDGYKSPMGNRYPMGPGPPRGPRGGFGMRGPRPGPPGPPPHFGRGPPPGPPPRFRGPPGPPPGMMRGPPPPGMRGPPPPGMRGPPPGPGGPRGPPFGRPPFDPNYGPPPGMHGPHGGGMPGGGMPPPPGMGGPGPHGPGPGPHGPPGMSPHGPPGPPHGPPGMQQGPPGPPGPPRPPMMPPPNIPPPNFSVPPPGFSLPPPVSNAPPNSISALPSQSNSLDVGNQELWVETKTAEGKSYYYNARTRESAWTKPENVKIITQSEVEAMAAQMTSQTPPTVTTNTVSSPGGTTTTAAAQPAVAQAQAATQLLQPPTQQPQPQLGSPQLQVVSSTSVTSSSPPPTVSPSSSEASSTTCIVNTLSSPASQSQIPVALTTDVIPITTTTTTTSTTTTTPATQPSAQISSFLPGISSFPNLPPGFNPNLVPPGFNTNVIPQLSTPVTAVSTAATVTPPLVIAAPQSETVHTTDQSAVVAEKPPQGQLPAKPPEVAEWSEHKNADGRVYYYNAKTMESTWDKPQVLIEWDAKLAQLQKPDPAATATECNTQINTMLQVNGTEESEEIPMETLPSKEEEEKSDEDEKQKESEEKTEEQKAADKARPVSSTPVPGTPWCVVWTGDGRVFFYNPSQHLSVWEKPEGLVGRADVERMLQGPPGGSPADKKKKEEEDEDEPATKKKKIDKDESKLDDKRETIKQIDAGKEAAIEAEVQAARQRAIVPLEIRMKQFRDMLAEKEVSAFSTWEKELHKIVFDTRYLLLTSKERKQVFEQYVKERAEEERREKHRKLKEKRESFRMLMEEAKLHGKSSFSDFAAKYGKDERFKGIEKMRERESMFSDYVSELRKKEKEEKSTQKERLKAEFMQLLKETSIIERNSRWSEIKKKIDSDPRYKAVESSSRREDWFRDYVKNMEEESDDEDRKQREKQERVEASLREREKEVQRTLSNSLRERDKEREQHKKDEAIQHFKALLADLVRNSESSWRETRKQLRKDHRWELADLLDRDEKEKLFEEHIDILNKKNKEMFHKLLDETLQITLTSSWKDVKKMIKDDPRYSKFSSSDRKREKEFEDYRYEQIAQAKADFRELLKETKLVTYRSKKMIEENEIHLKDIETILQNDRRYLVLDCIAEDRKKILLSYIDDLDRKGVPPPPTASEPSRRTTK</sequence>
<feature type="compositionally biased region" description="Basic and acidic residues" evidence="2">
    <location>
        <begin position="699"/>
        <end position="712"/>
    </location>
</feature>